<dbReference type="InterPro" id="IPR037516">
    <property type="entry name" value="Tripartite_DENN"/>
</dbReference>
<name>A0AAJ6VV41_9ACAR</name>
<evidence type="ECO:0000259" key="5">
    <source>
        <dbReference type="PROSITE" id="PS50211"/>
    </source>
</evidence>
<sequence>MGSTRPLLKAIAILEIDQNKDIFWIWSYPSVSAQTKTSIQSKVAFESDEFIVIQTDEGWFYALSRRGSTNARVLAVTVVLQADAFHPQRYRRLLSVLNESYQTNNSPPELLRIYLVAQTKQIINENGFSVDLRSLPAPTESVPIKELIRAFQTETILVYTALLLELRVMIYHHSADDLQQMVAAAASLMSHRRNPFENTYPLMGNTEADVSFLRGKKTYLAGVTDASMGTRMDMMDLWVALPSAEVVIALHAKEALSRCKTHKEIALFMCRCSENTRMSDGDVVREIALKTRNLLSAVTKTVRGRPEMSAEKAIGAANLSPTLESFYKAIARIEKIHN</sequence>
<organism evidence="6 7">
    <name type="scientific">Galendromus occidentalis</name>
    <name type="common">western predatory mite</name>
    <dbReference type="NCBI Taxonomy" id="34638"/>
    <lineage>
        <taxon>Eukaryota</taxon>
        <taxon>Metazoa</taxon>
        <taxon>Ecdysozoa</taxon>
        <taxon>Arthropoda</taxon>
        <taxon>Chelicerata</taxon>
        <taxon>Arachnida</taxon>
        <taxon>Acari</taxon>
        <taxon>Parasitiformes</taxon>
        <taxon>Mesostigmata</taxon>
        <taxon>Gamasina</taxon>
        <taxon>Phytoseioidea</taxon>
        <taxon>Phytoseiidae</taxon>
        <taxon>Typhlodrominae</taxon>
        <taxon>Galendromus</taxon>
    </lineage>
</organism>
<comment type="similarity">
    <text evidence="2">Belongs to the DENND10 family.</text>
</comment>
<dbReference type="GO" id="GO:2000641">
    <property type="term" value="P:regulation of early endosome to late endosome transport"/>
    <property type="evidence" value="ECO:0007669"/>
    <property type="project" value="TreeGrafter"/>
</dbReference>
<dbReference type="PANTHER" id="PTHR28544">
    <property type="entry name" value="PROTEIN FAM45A-RELATED"/>
    <property type="match status" value="1"/>
</dbReference>
<dbReference type="Pfam" id="PF08616">
    <property type="entry name" value="SPA"/>
    <property type="match status" value="1"/>
</dbReference>
<dbReference type="InterPro" id="IPR042431">
    <property type="entry name" value="FAM45"/>
</dbReference>
<accession>A0AAJ6VV41</accession>
<comment type="subcellular location">
    <subcellularLocation>
        <location evidence="1">Late endosome</location>
    </subcellularLocation>
</comment>
<dbReference type="PANTHER" id="PTHR28544:SF1">
    <property type="entry name" value="DENN DOMAIN-CONTAINING PROTEIN 10-RELATED"/>
    <property type="match status" value="1"/>
</dbReference>
<dbReference type="GO" id="GO:0005085">
    <property type="term" value="F:guanyl-nucleotide exchange factor activity"/>
    <property type="evidence" value="ECO:0007669"/>
    <property type="project" value="UniProtKB-KW"/>
</dbReference>
<evidence type="ECO:0000256" key="1">
    <source>
        <dbReference type="ARBA" id="ARBA00004603"/>
    </source>
</evidence>
<dbReference type="Proteomes" id="UP000694867">
    <property type="component" value="Unplaced"/>
</dbReference>
<evidence type="ECO:0000313" key="6">
    <source>
        <dbReference type="Proteomes" id="UP000694867"/>
    </source>
</evidence>
<dbReference type="GO" id="GO:0031267">
    <property type="term" value="F:small GTPase binding"/>
    <property type="evidence" value="ECO:0007669"/>
    <property type="project" value="TreeGrafter"/>
</dbReference>
<dbReference type="GO" id="GO:0015031">
    <property type="term" value="P:protein transport"/>
    <property type="evidence" value="ECO:0007669"/>
    <property type="project" value="TreeGrafter"/>
</dbReference>
<evidence type="ECO:0000256" key="2">
    <source>
        <dbReference type="ARBA" id="ARBA00008641"/>
    </source>
</evidence>
<keyword evidence="3" id="KW-0344">Guanine-nucleotide releasing factor</keyword>
<dbReference type="PROSITE" id="PS50211">
    <property type="entry name" value="DENN"/>
    <property type="match status" value="1"/>
</dbReference>
<dbReference type="KEGG" id="goe:100909194"/>
<dbReference type="RefSeq" id="XP_003738134.1">
    <property type="nucleotide sequence ID" value="XM_003738086.2"/>
</dbReference>
<feature type="domain" description="UDENN" evidence="5">
    <location>
        <begin position="1"/>
        <end position="338"/>
    </location>
</feature>
<dbReference type="AlphaFoldDB" id="A0AAJ6VV41"/>
<evidence type="ECO:0000256" key="4">
    <source>
        <dbReference type="ARBA" id="ARBA00022753"/>
    </source>
</evidence>
<dbReference type="GO" id="GO:0005770">
    <property type="term" value="C:late endosome"/>
    <property type="evidence" value="ECO:0007669"/>
    <property type="project" value="UniProtKB-SubCell"/>
</dbReference>
<keyword evidence="4" id="KW-0967">Endosome</keyword>
<reference evidence="7" key="1">
    <citation type="submission" date="2025-08" db="UniProtKB">
        <authorList>
            <consortium name="RefSeq"/>
        </authorList>
    </citation>
    <scope>IDENTIFICATION</scope>
</reference>
<evidence type="ECO:0000313" key="7">
    <source>
        <dbReference type="RefSeq" id="XP_003738134.1"/>
    </source>
</evidence>
<proteinExistence type="inferred from homology"/>
<protein>
    <submittedName>
        <fullName evidence="7">Protein FAM45A</fullName>
    </submittedName>
</protein>
<dbReference type="GeneID" id="100909194"/>
<keyword evidence="6" id="KW-1185">Reference proteome</keyword>
<gene>
    <name evidence="7" type="primary">LOC100909194</name>
</gene>
<evidence type="ECO:0000256" key="3">
    <source>
        <dbReference type="ARBA" id="ARBA00022658"/>
    </source>
</evidence>